<gene>
    <name evidence="7" type="ORF">OY187_22765</name>
</gene>
<proteinExistence type="predicted"/>
<comment type="subcellular location">
    <subcellularLocation>
        <location evidence="1">Endomembrane system</location>
        <topology evidence="1">Multi-pass membrane protein</topology>
    </subcellularLocation>
</comment>
<dbReference type="SMART" id="SM00752">
    <property type="entry name" value="HTTM"/>
    <property type="match status" value="1"/>
</dbReference>
<feature type="transmembrane region" description="Helical" evidence="5">
    <location>
        <begin position="247"/>
        <end position="279"/>
    </location>
</feature>
<evidence type="ECO:0000256" key="4">
    <source>
        <dbReference type="ARBA" id="ARBA00023136"/>
    </source>
</evidence>
<dbReference type="PANTHER" id="PTHR39535">
    <property type="entry name" value="SPORULATION-DELAYING PROTEIN SDPB"/>
    <property type="match status" value="1"/>
</dbReference>
<feature type="transmembrane region" description="Helical" evidence="5">
    <location>
        <begin position="220"/>
        <end position="240"/>
    </location>
</feature>
<dbReference type="InterPro" id="IPR052964">
    <property type="entry name" value="Sporulation_signal_mat"/>
</dbReference>
<evidence type="ECO:0000313" key="8">
    <source>
        <dbReference type="Proteomes" id="UP001084650"/>
    </source>
</evidence>
<dbReference type="InterPro" id="IPR053934">
    <property type="entry name" value="HTTM_dom"/>
</dbReference>
<evidence type="ECO:0000256" key="3">
    <source>
        <dbReference type="ARBA" id="ARBA00022989"/>
    </source>
</evidence>
<dbReference type="Pfam" id="PF05090">
    <property type="entry name" value="HTTM"/>
    <property type="match status" value="1"/>
</dbReference>
<feature type="transmembrane region" description="Helical" evidence="5">
    <location>
        <begin position="126"/>
        <end position="144"/>
    </location>
</feature>
<keyword evidence="4 5" id="KW-0472">Membrane</keyword>
<name>A0ABT4HL10_MYCIR</name>
<comment type="caution">
    <text evidence="7">The sequence shown here is derived from an EMBL/GenBank/DDBJ whole genome shotgun (WGS) entry which is preliminary data.</text>
</comment>
<evidence type="ECO:0000256" key="1">
    <source>
        <dbReference type="ARBA" id="ARBA00004127"/>
    </source>
</evidence>
<organism evidence="7 8">
    <name type="scientific">Mycolicibacterium iranicum</name>
    <name type="common">Mycobacterium iranicum</name>
    <dbReference type="NCBI Taxonomy" id="912594"/>
    <lineage>
        <taxon>Bacteria</taxon>
        <taxon>Bacillati</taxon>
        <taxon>Actinomycetota</taxon>
        <taxon>Actinomycetes</taxon>
        <taxon>Mycobacteriales</taxon>
        <taxon>Mycobacteriaceae</taxon>
        <taxon>Mycolicibacterium</taxon>
    </lineage>
</organism>
<evidence type="ECO:0000259" key="6">
    <source>
        <dbReference type="SMART" id="SM00752"/>
    </source>
</evidence>
<keyword evidence="8" id="KW-1185">Reference proteome</keyword>
<dbReference type="InterPro" id="IPR011020">
    <property type="entry name" value="HTTM-like"/>
</dbReference>
<dbReference type="RefSeq" id="WP_268787307.1">
    <property type="nucleotide sequence ID" value="NZ_JAPQYE010000012.1"/>
</dbReference>
<evidence type="ECO:0000256" key="2">
    <source>
        <dbReference type="ARBA" id="ARBA00022692"/>
    </source>
</evidence>
<sequence length="298" mass="32843">MKLGADGARNRWRTFWFRPEPLFVLGMVRFGFGLVVVAWGLSLFPDLDTFFTSGGVLARPRSDPFEWGVLQHGVDGRAVLFAWIVLLLAAIALTVGWHSRVAAVLVFVLVLSFQYRNPLVFNAGDVLLRVEAFVIALAPSGAALSLDERRRTGSFWSAQTRAPWPLRLLQIQLTVVYLATFVARMTGEKWPAGTAVSYALRLEDMVIVALPRAVLESPALMNAGTWAVLVGEVLLGICVWKPRFPPIVVALGVALHLTIMVTIAVGFFSPAMMLLYLALLPSDVAERWMRRRAGPSTV</sequence>
<feature type="transmembrane region" description="Helical" evidence="5">
    <location>
        <begin position="21"/>
        <end position="41"/>
    </location>
</feature>
<feature type="transmembrane region" description="Helical" evidence="5">
    <location>
        <begin position="81"/>
        <end position="114"/>
    </location>
</feature>
<evidence type="ECO:0000256" key="5">
    <source>
        <dbReference type="SAM" id="Phobius"/>
    </source>
</evidence>
<evidence type="ECO:0000313" key="7">
    <source>
        <dbReference type="EMBL" id="MCZ0730880.1"/>
    </source>
</evidence>
<keyword evidence="3 5" id="KW-1133">Transmembrane helix</keyword>
<dbReference type="PANTHER" id="PTHR39535:SF2">
    <property type="entry name" value="HTTM DOMAIN-CONTAINING PROTEIN"/>
    <property type="match status" value="1"/>
</dbReference>
<feature type="domain" description="HTTM-like" evidence="6">
    <location>
        <begin position="17"/>
        <end position="284"/>
    </location>
</feature>
<reference evidence="7" key="1">
    <citation type="submission" date="2022-12" db="EMBL/GenBank/DDBJ databases">
        <title>Whole genome sequence of Mycolicibacterium iranicum strain SBH312.</title>
        <authorList>
            <person name="Jani J."/>
            <person name="Arifin Mustapha Z."/>
            <person name="Ahmed K."/>
            <person name="Kai Ling C."/>
        </authorList>
    </citation>
    <scope>NUCLEOTIDE SEQUENCE</scope>
    <source>
        <strain evidence="7">SBH312</strain>
    </source>
</reference>
<accession>A0ABT4HL10</accession>
<dbReference type="Proteomes" id="UP001084650">
    <property type="component" value="Unassembled WGS sequence"/>
</dbReference>
<keyword evidence="2 5" id="KW-0812">Transmembrane</keyword>
<protein>
    <submittedName>
        <fullName evidence="7">HTTM domain-containing protein</fullName>
    </submittedName>
</protein>
<dbReference type="EMBL" id="JAPQYE010000012">
    <property type="protein sequence ID" value="MCZ0730880.1"/>
    <property type="molecule type" value="Genomic_DNA"/>
</dbReference>